<feature type="non-terminal residue" evidence="1">
    <location>
        <position position="1"/>
    </location>
</feature>
<sequence length="88" mass="9953">QIIIMFSSVDSVPCFEFTFRAVNDGNTFIDDPMNVDKEPLLMDNPMGFGESIDIDDPMDVDPPKFALSVVLGTRRYARVASCRLHRRV</sequence>
<gene>
    <name evidence="1" type="ORF">CU098_008440</name>
</gene>
<name>A0A367IS30_RHIST</name>
<dbReference type="EMBL" id="PJQM01006074">
    <property type="protein sequence ID" value="RCH80301.1"/>
    <property type="molecule type" value="Genomic_DNA"/>
</dbReference>
<reference evidence="1 2" key="1">
    <citation type="journal article" date="2018" name="G3 (Bethesda)">
        <title>Phylogenetic and Phylogenomic Definition of Rhizopus Species.</title>
        <authorList>
            <person name="Gryganskyi A.P."/>
            <person name="Golan J."/>
            <person name="Dolatabadi S."/>
            <person name="Mondo S."/>
            <person name="Robb S."/>
            <person name="Idnurm A."/>
            <person name="Muszewska A."/>
            <person name="Steczkiewicz K."/>
            <person name="Masonjones S."/>
            <person name="Liao H.L."/>
            <person name="Gajdeczka M.T."/>
            <person name="Anike F."/>
            <person name="Vuek A."/>
            <person name="Anishchenko I.M."/>
            <person name="Voigt K."/>
            <person name="de Hoog G.S."/>
            <person name="Smith M.E."/>
            <person name="Heitman J."/>
            <person name="Vilgalys R."/>
            <person name="Stajich J.E."/>
        </authorList>
    </citation>
    <scope>NUCLEOTIDE SEQUENCE [LARGE SCALE GENOMIC DNA]</scope>
    <source>
        <strain evidence="1 2">LSU 92-RS-03</strain>
    </source>
</reference>
<evidence type="ECO:0000313" key="2">
    <source>
        <dbReference type="Proteomes" id="UP000253551"/>
    </source>
</evidence>
<organism evidence="1 2">
    <name type="scientific">Rhizopus stolonifer</name>
    <name type="common">Rhizopus nigricans</name>
    <dbReference type="NCBI Taxonomy" id="4846"/>
    <lineage>
        <taxon>Eukaryota</taxon>
        <taxon>Fungi</taxon>
        <taxon>Fungi incertae sedis</taxon>
        <taxon>Mucoromycota</taxon>
        <taxon>Mucoromycotina</taxon>
        <taxon>Mucoromycetes</taxon>
        <taxon>Mucorales</taxon>
        <taxon>Mucorineae</taxon>
        <taxon>Rhizopodaceae</taxon>
        <taxon>Rhizopus</taxon>
    </lineage>
</organism>
<dbReference type="Proteomes" id="UP000253551">
    <property type="component" value="Unassembled WGS sequence"/>
</dbReference>
<proteinExistence type="predicted"/>
<protein>
    <submittedName>
        <fullName evidence="1">Uncharacterized protein</fullName>
    </submittedName>
</protein>
<evidence type="ECO:0000313" key="1">
    <source>
        <dbReference type="EMBL" id="RCH80301.1"/>
    </source>
</evidence>
<comment type="caution">
    <text evidence="1">The sequence shown here is derived from an EMBL/GenBank/DDBJ whole genome shotgun (WGS) entry which is preliminary data.</text>
</comment>
<dbReference type="AlphaFoldDB" id="A0A367IS30"/>
<keyword evidence="2" id="KW-1185">Reference proteome</keyword>
<accession>A0A367IS30</accession>